<feature type="transmembrane region" description="Helical" evidence="9">
    <location>
        <begin position="971"/>
        <end position="994"/>
    </location>
</feature>
<dbReference type="NCBIfam" id="NF000282">
    <property type="entry name" value="RND_permease_1"/>
    <property type="match status" value="1"/>
</dbReference>
<dbReference type="SUPFAM" id="SSF82866">
    <property type="entry name" value="Multidrug efflux transporter AcrB transmembrane domain"/>
    <property type="match status" value="2"/>
</dbReference>
<dbReference type="FunFam" id="3.30.70.1430:FF:000001">
    <property type="entry name" value="Efflux pump membrane transporter"/>
    <property type="match status" value="1"/>
</dbReference>
<feature type="transmembrane region" description="Helical" evidence="9">
    <location>
        <begin position="873"/>
        <end position="892"/>
    </location>
</feature>
<feature type="transmembrane region" description="Helical" evidence="9">
    <location>
        <begin position="1006"/>
        <end position="1028"/>
    </location>
</feature>
<dbReference type="PANTHER" id="PTHR32063">
    <property type="match status" value="1"/>
</dbReference>
<evidence type="ECO:0000256" key="2">
    <source>
        <dbReference type="ARBA" id="ARBA00010942"/>
    </source>
</evidence>
<name>A0A558R4U3_9SPHN</name>
<dbReference type="NCBIfam" id="TIGR00915">
    <property type="entry name" value="2A0602"/>
    <property type="match status" value="1"/>
</dbReference>
<evidence type="ECO:0000256" key="8">
    <source>
        <dbReference type="ARBA" id="ARBA00023136"/>
    </source>
</evidence>
<dbReference type="OrthoDB" id="9807350at2"/>
<proteinExistence type="inferred from homology"/>
<evidence type="ECO:0000256" key="10">
    <source>
        <dbReference type="SAM" id="MobiDB-lite"/>
    </source>
</evidence>
<dbReference type="GO" id="GO:0042910">
    <property type="term" value="F:xenobiotic transmembrane transporter activity"/>
    <property type="evidence" value="ECO:0007669"/>
    <property type="project" value="TreeGrafter"/>
</dbReference>
<dbReference type="InterPro" id="IPR001036">
    <property type="entry name" value="Acrflvin-R"/>
</dbReference>
<feature type="transmembrane region" description="Helical" evidence="9">
    <location>
        <begin position="899"/>
        <end position="919"/>
    </location>
</feature>
<feature type="transmembrane region" description="Helical" evidence="9">
    <location>
        <begin position="392"/>
        <end position="413"/>
    </location>
</feature>
<sequence length="1067" mass="114640">MARFFIDRPVFAWVIALGIALAGLMALRVLPIENYPTVAPPSLTIGVTYPGADAQTLEQNATQIIEQELNGVEGFLYMSSTSQSNGTATITLTFKAGTDLDVAQTEVQNRLTRVEQRLPEEVRRQGILVNKASSGFLMIVALTSKSGTMSALELGNVANTQILDELRRVNGVGDLRLFGSEYAMRIWLDPDKLANFKLSAAEALAAVQEQNSQTAGGQIGDQPTAKGAEINATIVTQNRFTNPEQFENIILRANPDGSTVRLADVARVELGAQTYTSSNELNGRPMAGIAVQTVPGANALATAKGVTARLKELEKTLPADVAWSSPYDVTPFITASVDEVVKTLIEAMALVFVVMFLFLQNWRSTVIPTLVVPIALAGACLGLWLFGFSINVLSLFGMVLAIGILVDDAIVVIENVERIMAEEHLGPREATIKAMDQITGAIIGITLVLMAVFIPMAFFPGSTGGIYRQFSITLIVSIAFSALLALTLTPALCATLLKPHDPDKKPGRFAFATRFFDRFNGWFGRTTDRYQRRVGGMLKRPLRWLAVFLLLVGLTGFLFTRVPGGFLPTEDQGYLISVVQAPPGATLERTDEALTKMKAFYAKQPQVKDTVLVRGFSFFGQGQNAAMMFTVLHPWEERSGTENSATTLVGKAMQTLMAIPEAQIFTLSPPPIQELGNASGFTFKLQDREGNGNAALIAARNQLLGMASQSPVLAGVRPEGMEDAPQLRVLIDRVRARALGLAIADVNATLSIAFGSAYANDFNREGRVLRVLLQADAPFRMTPEDVLNLRVRNTTGEMVPFSAFTSASWESGPPQLQRYNGYSAATISGTPAPGRSTGEALAEMEKLAAKLPGGYTYEWTGTAFEEKAAGGQVAGLLGLSLVVVFLLLAALYESWTVPLAVLLVVPLGILGAVLFTMFRGMSADVYFNVGLITIIGLAAKNAILIVEFAIEREAEGDSVLDATMQAVKLRLRPIIMTSLAFVLGMVPLFLASGAGAASRRAVGTGVMGGMITATILGIFFIPVFYIAVRRWLTRKQPHAAGHADSTAEDPPRTPPGNHDTPTAPANA</sequence>
<keyword evidence="5 9" id="KW-0997">Cell inner membrane</keyword>
<keyword evidence="4" id="KW-1003">Cell membrane</keyword>
<evidence type="ECO:0000256" key="3">
    <source>
        <dbReference type="ARBA" id="ARBA00022448"/>
    </source>
</evidence>
<evidence type="ECO:0000256" key="7">
    <source>
        <dbReference type="ARBA" id="ARBA00022989"/>
    </source>
</evidence>
<dbReference type="GO" id="GO:0015562">
    <property type="term" value="F:efflux transmembrane transporter activity"/>
    <property type="evidence" value="ECO:0007669"/>
    <property type="project" value="InterPro"/>
</dbReference>
<evidence type="ECO:0000256" key="1">
    <source>
        <dbReference type="ARBA" id="ARBA00004429"/>
    </source>
</evidence>
<feature type="region of interest" description="Disordered" evidence="10">
    <location>
        <begin position="1038"/>
        <end position="1067"/>
    </location>
</feature>
<comment type="subcellular location">
    <subcellularLocation>
        <location evidence="1 9">Cell inner membrane</location>
        <topology evidence="1 9">Multi-pass membrane protein</topology>
    </subcellularLocation>
</comment>
<dbReference type="Gene3D" id="3.30.2090.10">
    <property type="entry name" value="Multidrug efflux transporter AcrB TolC docking domain, DN and DC subdomains"/>
    <property type="match status" value="2"/>
</dbReference>
<dbReference type="Gene3D" id="3.30.70.1430">
    <property type="entry name" value="Multidrug efflux transporter AcrB pore domain"/>
    <property type="match status" value="2"/>
</dbReference>
<feature type="transmembrane region" description="Helical" evidence="9">
    <location>
        <begin position="366"/>
        <end position="386"/>
    </location>
</feature>
<feature type="transmembrane region" description="Helical" evidence="9">
    <location>
        <begin position="434"/>
        <end position="458"/>
    </location>
</feature>
<dbReference type="SUPFAM" id="SSF82693">
    <property type="entry name" value="Multidrug efflux transporter AcrB pore domain, PN1, PN2, PC1 and PC2 subdomains"/>
    <property type="match status" value="3"/>
</dbReference>
<evidence type="ECO:0000313" key="12">
    <source>
        <dbReference type="Proteomes" id="UP000318681"/>
    </source>
</evidence>
<evidence type="ECO:0000256" key="5">
    <source>
        <dbReference type="ARBA" id="ARBA00022519"/>
    </source>
</evidence>
<feature type="transmembrane region" description="Helical" evidence="9">
    <location>
        <begin position="542"/>
        <end position="559"/>
    </location>
</feature>
<comment type="similarity">
    <text evidence="2 9">Belongs to the resistance-nodulation-cell division (RND) (TC 2.A.6) family.</text>
</comment>
<dbReference type="Gene3D" id="3.30.70.1440">
    <property type="entry name" value="Multidrug efflux transporter AcrB pore domain"/>
    <property type="match status" value="1"/>
</dbReference>
<feature type="transmembrane region" description="Helical" evidence="9">
    <location>
        <begin position="470"/>
        <end position="497"/>
    </location>
</feature>
<dbReference type="InterPro" id="IPR004764">
    <property type="entry name" value="MdtF-like"/>
</dbReference>
<keyword evidence="3 9" id="KW-0813">Transport</keyword>
<keyword evidence="6 9" id="KW-0812">Transmembrane</keyword>
<evidence type="ECO:0000256" key="9">
    <source>
        <dbReference type="RuleBase" id="RU364070"/>
    </source>
</evidence>
<dbReference type="FunFam" id="1.20.1640.10:FF:000001">
    <property type="entry name" value="Efflux pump membrane transporter"/>
    <property type="match status" value="1"/>
</dbReference>
<dbReference type="PANTHER" id="PTHR32063:SF13">
    <property type="entry name" value="MULTIDRUG EFFLUX PUMP SUBUNIT ACRB-RELATED"/>
    <property type="match status" value="1"/>
</dbReference>
<dbReference type="Pfam" id="PF00873">
    <property type="entry name" value="ACR_tran"/>
    <property type="match status" value="1"/>
</dbReference>
<keyword evidence="12" id="KW-1185">Reference proteome</keyword>
<dbReference type="Proteomes" id="UP000318681">
    <property type="component" value="Unassembled WGS sequence"/>
</dbReference>
<dbReference type="GO" id="GO:0005886">
    <property type="term" value="C:plasma membrane"/>
    <property type="evidence" value="ECO:0007669"/>
    <property type="project" value="UniProtKB-SubCell"/>
</dbReference>
<comment type="caution">
    <text evidence="11">The sequence shown here is derived from an EMBL/GenBank/DDBJ whole genome shotgun (WGS) entry which is preliminary data.</text>
</comment>
<keyword evidence="8 9" id="KW-0472">Membrane</keyword>
<dbReference type="PRINTS" id="PR00702">
    <property type="entry name" value="ACRIFLAVINRP"/>
</dbReference>
<dbReference type="Gene3D" id="3.30.70.1320">
    <property type="entry name" value="Multidrug efflux transporter AcrB pore domain like"/>
    <property type="match status" value="1"/>
</dbReference>
<evidence type="ECO:0000256" key="6">
    <source>
        <dbReference type="ARBA" id="ARBA00022692"/>
    </source>
</evidence>
<dbReference type="EMBL" id="VNIM01000034">
    <property type="protein sequence ID" value="TVV74401.1"/>
    <property type="molecule type" value="Genomic_DNA"/>
</dbReference>
<feature type="transmembrane region" description="Helical" evidence="9">
    <location>
        <begin position="340"/>
        <end position="359"/>
    </location>
</feature>
<dbReference type="Gene3D" id="1.20.1640.10">
    <property type="entry name" value="Multidrug efflux transporter AcrB transmembrane domain"/>
    <property type="match status" value="2"/>
</dbReference>
<dbReference type="GO" id="GO:0009636">
    <property type="term" value="P:response to toxic substance"/>
    <property type="evidence" value="ECO:0007669"/>
    <property type="project" value="UniProtKB-ARBA"/>
</dbReference>
<keyword evidence="7 9" id="KW-1133">Transmembrane helix</keyword>
<reference evidence="11 12" key="1">
    <citation type="submission" date="2019-07" db="EMBL/GenBank/DDBJ databases">
        <title>Sphingomonas solaris sp. nov., isolated from a solar panel from Boston, Massachusetts.</title>
        <authorList>
            <person name="Tanner K."/>
            <person name="Pascual J."/>
            <person name="Mancuso C."/>
            <person name="Pereto J."/>
            <person name="Khalil A."/>
            <person name="Vilanova C."/>
        </authorList>
    </citation>
    <scope>NUCLEOTIDE SEQUENCE [LARGE SCALE GENOMIC DNA]</scope>
    <source>
        <strain evidence="11 12">R4DWN</strain>
    </source>
</reference>
<dbReference type="AlphaFoldDB" id="A0A558R4U3"/>
<protein>
    <recommendedName>
        <fullName evidence="9">Efflux pump membrane transporter</fullName>
    </recommendedName>
</protein>
<evidence type="ECO:0000256" key="4">
    <source>
        <dbReference type="ARBA" id="ARBA00022475"/>
    </source>
</evidence>
<dbReference type="SUPFAM" id="SSF82714">
    <property type="entry name" value="Multidrug efflux transporter AcrB TolC docking domain, DN and DC subdomains"/>
    <property type="match status" value="2"/>
</dbReference>
<gene>
    <name evidence="11" type="ORF">FOY91_09920</name>
</gene>
<accession>A0A558R4U3</accession>
<organism evidence="11 12">
    <name type="scientific">Alterirhizorhabdus solaris</name>
    <dbReference type="NCBI Taxonomy" id="2529389"/>
    <lineage>
        <taxon>Bacteria</taxon>
        <taxon>Pseudomonadati</taxon>
        <taxon>Pseudomonadota</taxon>
        <taxon>Alphaproteobacteria</taxon>
        <taxon>Sphingomonadales</taxon>
        <taxon>Rhizorhabdaceae</taxon>
        <taxon>Alterirhizorhabdus</taxon>
    </lineage>
</organism>
<dbReference type="InterPro" id="IPR027463">
    <property type="entry name" value="AcrB_DN_DC_subdom"/>
</dbReference>
<dbReference type="RefSeq" id="WP_145150882.1">
    <property type="nucleotide sequence ID" value="NZ_VNIM01000034.1"/>
</dbReference>
<evidence type="ECO:0000313" key="11">
    <source>
        <dbReference type="EMBL" id="TVV74401.1"/>
    </source>
</evidence>
<feature type="transmembrane region" description="Helical" evidence="9">
    <location>
        <begin position="925"/>
        <end position="950"/>
    </location>
</feature>
<comment type="caution">
    <text evidence="9">Lacks conserved residue(s) required for the propagation of feature annotation.</text>
</comment>